<keyword evidence="3" id="KW-0677">Repeat</keyword>
<dbReference type="FunFam" id="2.30.29.170:FF:000002">
    <property type="entry name" value="EF-hand domain (C-terminal) containing 1"/>
    <property type="match status" value="1"/>
</dbReference>
<evidence type="ECO:0000256" key="4">
    <source>
        <dbReference type="ARBA" id="ARBA00023212"/>
    </source>
</evidence>
<evidence type="ECO:0000256" key="2">
    <source>
        <dbReference type="ARBA" id="ARBA00022490"/>
    </source>
</evidence>
<evidence type="ECO:0000259" key="6">
    <source>
        <dbReference type="PROSITE" id="PS51336"/>
    </source>
</evidence>
<keyword evidence="2" id="KW-0963">Cytoplasm</keyword>
<reference evidence="7" key="2">
    <citation type="journal article" date="2020" name="BMC">
        <title>Leishmania infection induces a limited differential gene expression in the sand fly midgut.</title>
        <authorList>
            <person name="Coutinho-Abreu I.V."/>
            <person name="Serafim T.D."/>
            <person name="Meneses C."/>
            <person name="Kamhawi S."/>
            <person name="Oliveira F."/>
            <person name="Valenzuela J.G."/>
        </authorList>
    </citation>
    <scope>NUCLEOTIDE SEQUENCE</scope>
    <source>
        <strain evidence="7">Jacobina</strain>
        <tissue evidence="7">Midgut</tissue>
    </source>
</reference>
<proteinExistence type="predicted"/>
<evidence type="ECO:0000313" key="7">
    <source>
        <dbReference type="EMBL" id="MBC1171451.1"/>
    </source>
</evidence>
<dbReference type="GO" id="GO:0005930">
    <property type="term" value="C:axoneme"/>
    <property type="evidence" value="ECO:0007669"/>
    <property type="project" value="UniProtKB-SubCell"/>
</dbReference>
<feature type="domain" description="DM10" evidence="6">
    <location>
        <begin position="201"/>
        <end position="340"/>
    </location>
</feature>
<keyword evidence="4" id="KW-0206">Cytoskeleton</keyword>
<dbReference type="GO" id="GO:0005874">
    <property type="term" value="C:microtubule"/>
    <property type="evidence" value="ECO:0007669"/>
    <property type="project" value="TreeGrafter"/>
</dbReference>
<dbReference type="Proteomes" id="UP000092461">
    <property type="component" value="Unassembled WGS sequence"/>
</dbReference>
<keyword evidence="5" id="KW-0966">Cell projection</keyword>
<evidence type="ECO:0000256" key="5">
    <source>
        <dbReference type="ARBA" id="ARBA00023273"/>
    </source>
</evidence>
<dbReference type="AlphaFoldDB" id="A0A1B0EV89"/>
<evidence type="ECO:0000313" key="8">
    <source>
        <dbReference type="EnsemblMetazoa" id="LLOJ005607-PA"/>
    </source>
</evidence>
<dbReference type="VEuPathDB" id="VectorBase:LLONM1_007346"/>
<evidence type="ECO:0000313" key="9">
    <source>
        <dbReference type="Proteomes" id="UP000092461"/>
    </source>
</evidence>
<feature type="domain" description="DM10" evidence="6">
    <location>
        <begin position="401"/>
        <end position="508"/>
    </location>
</feature>
<dbReference type="EnsemblMetazoa" id="LLOJ005607-RA">
    <property type="protein sequence ID" value="LLOJ005607-PA"/>
    <property type="gene ID" value="LLOJ005607"/>
</dbReference>
<organism evidence="8 9">
    <name type="scientific">Lutzomyia longipalpis</name>
    <name type="common">Sand fly</name>
    <dbReference type="NCBI Taxonomy" id="7200"/>
    <lineage>
        <taxon>Eukaryota</taxon>
        <taxon>Metazoa</taxon>
        <taxon>Ecdysozoa</taxon>
        <taxon>Arthropoda</taxon>
        <taxon>Hexapoda</taxon>
        <taxon>Insecta</taxon>
        <taxon>Pterygota</taxon>
        <taxon>Neoptera</taxon>
        <taxon>Endopterygota</taxon>
        <taxon>Diptera</taxon>
        <taxon>Nematocera</taxon>
        <taxon>Psychodoidea</taxon>
        <taxon>Psychodidae</taxon>
        <taxon>Lutzomyia</taxon>
        <taxon>Lutzomyia</taxon>
    </lineage>
</organism>
<comment type="subcellular location">
    <subcellularLocation>
        <location evidence="1">Cytoplasm</location>
        <location evidence="1">Cytoskeleton</location>
        <location evidence="1">Cilium axoneme</location>
    </subcellularLocation>
</comment>
<feature type="domain" description="DM10" evidence="6">
    <location>
        <begin position="52"/>
        <end position="158"/>
    </location>
</feature>
<protein>
    <submittedName>
        <fullName evidence="7">Putative ef-hand domain-containing family member c2</fullName>
    </submittedName>
</protein>
<dbReference type="VEuPathDB" id="VectorBase:LLOJ005607"/>
<reference evidence="8" key="3">
    <citation type="submission" date="2020-05" db="UniProtKB">
        <authorList>
            <consortium name="EnsemblMetazoa"/>
        </authorList>
    </citation>
    <scope>IDENTIFICATION</scope>
    <source>
        <strain evidence="8">Jacobina</strain>
    </source>
</reference>
<dbReference type="GO" id="GO:0010975">
    <property type="term" value="P:regulation of neuron projection development"/>
    <property type="evidence" value="ECO:0007669"/>
    <property type="project" value="TreeGrafter"/>
</dbReference>
<sequence length="617" mass="71133">VAKENFQKAQIWTHYRGIPILSDRRRQDSVEMIELYPTEMARNLAPAWLQYDKQVLCFEGYFREVVDDDVSAYQIRNMKISFFLDDGTVQVVEPKQVDSGIPQGCIVKRQKVPAGDLHIRKFLSVLDLNVGKPLLIFNRVYHITDCDEFTRNFLKQLGINVPPAQQVPTDPAMATRKRQSNVHIRRFGVKSNKLAQFLKNDGKVLRFMAFWDDSQSDFGYVRDLILLYYLADGTVEIIEMLPPSNGREETTTFLKRMKLPKKLESITDLDFQSSFTVLNVFGAGLTGGRLIPDSKASMDNSKDFITEKDLQIGKTLSVFGRNVVLSDCDTFTKNFYKEKYGIEEFVTVHKPLDQSMIAAKQPENDLPPFNGWGSYEDSEKNCKNLELKPSIENTKKFLQSKNEMLRFGAKLISRVKENGERTFIITYHLADDTISVYETPVRNSGFTGGQFLHRMQFFLPNQNLMASVRPKIFTPQHFYIGAKIQLSDHIFEILSADCHVFDYMEKNQNVFPYANVDTIMTKIRDAMRPHYKSFIAPYIPRLAMNNNHGGLTASFELMQEMLVNLLKQNINPHEILTICRYFDNSTESSIKDRGSVVDWNKFISYIDLEDNLRQETD</sequence>
<dbReference type="Gene3D" id="2.30.29.170">
    <property type="match status" value="3"/>
</dbReference>
<evidence type="ECO:0000256" key="1">
    <source>
        <dbReference type="ARBA" id="ARBA00004430"/>
    </source>
</evidence>
<dbReference type="InterPro" id="IPR006602">
    <property type="entry name" value="DM10_dom"/>
</dbReference>
<dbReference type="PANTHER" id="PTHR12086">
    <property type="entry name" value="EF-HAND DOMAIN C-TERMINAL CONTAINING PROTEIN"/>
    <property type="match status" value="1"/>
</dbReference>
<dbReference type="InterPro" id="IPR040193">
    <property type="entry name" value="EFHC1/EFHC2/EFHB"/>
</dbReference>
<dbReference type="FunFam" id="2.30.29.170:FF:000001">
    <property type="entry name" value="EF-hand domain containing 1"/>
    <property type="match status" value="1"/>
</dbReference>
<dbReference type="EMBL" id="AJWK01017665">
    <property type="status" value="NOT_ANNOTATED_CDS"/>
    <property type="molecule type" value="Genomic_DNA"/>
</dbReference>
<accession>A0A1B0EV89</accession>
<dbReference type="FunFam" id="2.30.29.170:FF:000004">
    <property type="entry name" value="EF-hand domain containing 2"/>
    <property type="match status" value="1"/>
</dbReference>
<dbReference type="SMART" id="SM00676">
    <property type="entry name" value="DM10"/>
    <property type="match status" value="3"/>
</dbReference>
<evidence type="ECO:0000256" key="3">
    <source>
        <dbReference type="ARBA" id="ARBA00022737"/>
    </source>
</evidence>
<dbReference type="Pfam" id="PF06565">
    <property type="entry name" value="DM10_dom"/>
    <property type="match status" value="3"/>
</dbReference>
<dbReference type="EMBL" id="GITU01002748">
    <property type="protein sequence ID" value="MBC1171451.1"/>
    <property type="molecule type" value="Transcribed_RNA"/>
</dbReference>
<reference evidence="9" key="1">
    <citation type="submission" date="2012-05" db="EMBL/GenBank/DDBJ databases">
        <title>Whole Genome Assembly of Lutzomyia longipalpis.</title>
        <authorList>
            <person name="Richards S."/>
            <person name="Qu C."/>
            <person name="Dillon R."/>
            <person name="Worley K."/>
            <person name="Scherer S."/>
            <person name="Batterton M."/>
            <person name="Taylor A."/>
            <person name="Hawes A."/>
            <person name="Hernandez B."/>
            <person name="Kovar C."/>
            <person name="Mandapat C."/>
            <person name="Pham C."/>
            <person name="Qu C."/>
            <person name="Jing C."/>
            <person name="Bess C."/>
            <person name="Bandaranaike D."/>
            <person name="Ngo D."/>
            <person name="Ongeri F."/>
            <person name="Arias F."/>
            <person name="Lara F."/>
            <person name="Weissenberger G."/>
            <person name="Kamau G."/>
            <person name="Han H."/>
            <person name="Shen H."/>
            <person name="Dinh H."/>
            <person name="Khalil I."/>
            <person name="Jones J."/>
            <person name="Shafer J."/>
            <person name="Jayaseelan J."/>
            <person name="Quiroz J."/>
            <person name="Blankenburg K."/>
            <person name="Nguyen L."/>
            <person name="Jackson L."/>
            <person name="Francisco L."/>
            <person name="Tang L.-Y."/>
            <person name="Pu L.-L."/>
            <person name="Perales L."/>
            <person name="Lorensuhewa L."/>
            <person name="Munidasa M."/>
            <person name="Coyle M."/>
            <person name="Taylor M."/>
            <person name="Puazo M."/>
            <person name="Firestine M."/>
            <person name="Scheel M."/>
            <person name="Javaid M."/>
            <person name="Wang M."/>
            <person name="Li M."/>
            <person name="Tabassum N."/>
            <person name="Saada N."/>
            <person name="Osuji N."/>
            <person name="Aqrawi P."/>
            <person name="Fu Q."/>
            <person name="Thornton R."/>
            <person name="Raj R."/>
            <person name="Goodspeed R."/>
            <person name="Mata R."/>
            <person name="Najjar R."/>
            <person name="Gubbala S."/>
            <person name="Lee S."/>
            <person name="Denson S."/>
            <person name="Patil S."/>
            <person name="Macmil S."/>
            <person name="Qi S."/>
            <person name="Matskevitch T."/>
            <person name="Palculict T."/>
            <person name="Mathew T."/>
            <person name="Vee V."/>
            <person name="Velamala V."/>
            <person name="Korchina V."/>
            <person name="Cai W."/>
            <person name="Liu W."/>
            <person name="Dai W."/>
            <person name="Zou X."/>
            <person name="Zhu Y."/>
            <person name="Zhang Y."/>
            <person name="Wu Y.-Q."/>
            <person name="Xin Y."/>
            <person name="Nazarath L."/>
            <person name="Kovar C."/>
            <person name="Han Y."/>
            <person name="Muzny D."/>
            <person name="Gibbs R."/>
        </authorList>
    </citation>
    <scope>NUCLEOTIDE SEQUENCE [LARGE SCALE GENOMIC DNA]</scope>
    <source>
        <strain evidence="9">Jacobina</strain>
    </source>
</reference>
<dbReference type="PROSITE" id="PS51336">
    <property type="entry name" value="DM10"/>
    <property type="match status" value="3"/>
</dbReference>
<dbReference type="PANTHER" id="PTHR12086:SF11">
    <property type="entry name" value="EF-HAND DOMAIN-CONTAINING FAMILY MEMBER C2"/>
    <property type="match status" value="1"/>
</dbReference>
<name>A0A1B0EV89_LUTLO</name>
<keyword evidence="9" id="KW-1185">Reference proteome</keyword>